<evidence type="ECO:0000256" key="2">
    <source>
        <dbReference type="ARBA" id="ARBA00008684"/>
    </source>
</evidence>
<dbReference type="GO" id="GO:0005524">
    <property type="term" value="F:ATP binding"/>
    <property type="evidence" value="ECO:0007669"/>
    <property type="project" value="UniProtKB-UniRule"/>
</dbReference>
<name>A0A6A3BAB4_HIBSY</name>
<dbReference type="InterPro" id="IPR017441">
    <property type="entry name" value="Protein_kinase_ATP_BS"/>
</dbReference>
<proteinExistence type="inferred from homology"/>
<keyword evidence="4 12" id="KW-0723">Serine/threonine-protein kinase</keyword>
<dbReference type="SUPFAM" id="SSF56112">
    <property type="entry name" value="Protein kinase-like (PK-like)"/>
    <property type="match status" value="1"/>
</dbReference>
<keyword evidence="7 15" id="KW-0418">Kinase</keyword>
<comment type="similarity">
    <text evidence="2">Belongs to the protein kinase superfamily. Ser/Thr protein kinase family.</text>
</comment>
<keyword evidence="16" id="KW-1185">Reference proteome</keyword>
<dbReference type="AlphaFoldDB" id="A0A6A3BAB4"/>
<dbReference type="GO" id="GO:0004674">
    <property type="term" value="F:protein serine/threonine kinase activity"/>
    <property type="evidence" value="ECO:0007669"/>
    <property type="project" value="UniProtKB-KW"/>
</dbReference>
<evidence type="ECO:0000256" key="1">
    <source>
        <dbReference type="ARBA" id="ARBA00004193"/>
    </source>
</evidence>
<dbReference type="PANTHER" id="PTHR47985">
    <property type="entry name" value="OS07G0668900 PROTEIN"/>
    <property type="match status" value="1"/>
</dbReference>
<dbReference type="Proteomes" id="UP000436088">
    <property type="component" value="Unassembled WGS sequence"/>
</dbReference>
<dbReference type="EMBL" id="VEPZ02000879">
    <property type="protein sequence ID" value="KAE8713333.1"/>
    <property type="molecule type" value="Genomic_DNA"/>
</dbReference>
<keyword evidence="5" id="KW-0808">Transferase</keyword>
<evidence type="ECO:0000256" key="9">
    <source>
        <dbReference type="ARBA" id="ARBA00023136"/>
    </source>
</evidence>
<feature type="compositionally biased region" description="Basic and acidic residues" evidence="13">
    <location>
        <begin position="14"/>
        <end position="24"/>
    </location>
</feature>
<dbReference type="InterPro" id="IPR008271">
    <property type="entry name" value="Ser/Thr_kinase_AS"/>
</dbReference>
<evidence type="ECO:0000256" key="4">
    <source>
        <dbReference type="ARBA" id="ARBA00022527"/>
    </source>
</evidence>
<feature type="region of interest" description="Disordered" evidence="13">
    <location>
        <begin position="1"/>
        <end position="24"/>
    </location>
</feature>
<evidence type="ECO:0000256" key="7">
    <source>
        <dbReference type="ARBA" id="ARBA00022777"/>
    </source>
</evidence>
<dbReference type="InterPro" id="IPR000719">
    <property type="entry name" value="Prot_kinase_dom"/>
</dbReference>
<accession>A0A6A3BAB4</accession>
<dbReference type="PROSITE" id="PS00107">
    <property type="entry name" value="PROTEIN_KINASE_ATP"/>
    <property type="match status" value="1"/>
</dbReference>
<evidence type="ECO:0000256" key="13">
    <source>
        <dbReference type="SAM" id="MobiDB-lite"/>
    </source>
</evidence>
<keyword evidence="6 11" id="KW-0547">Nucleotide-binding</keyword>
<protein>
    <submittedName>
        <fullName evidence="15">Serine/threonine-protein kinase PBS1</fullName>
    </submittedName>
</protein>
<dbReference type="GO" id="GO:0010183">
    <property type="term" value="P:pollen tube guidance"/>
    <property type="evidence" value="ECO:0007669"/>
    <property type="project" value="UniProtKB-ARBA"/>
</dbReference>
<dbReference type="SMART" id="SM00220">
    <property type="entry name" value="S_TKc"/>
    <property type="match status" value="1"/>
</dbReference>
<evidence type="ECO:0000259" key="14">
    <source>
        <dbReference type="PROSITE" id="PS50011"/>
    </source>
</evidence>
<feature type="domain" description="Protein kinase" evidence="14">
    <location>
        <begin position="63"/>
        <end position="340"/>
    </location>
</feature>
<dbReference type="FunFam" id="3.30.200.20:FF:000266">
    <property type="entry name" value="probable serine/threonine-protein kinase RLCKVII"/>
    <property type="match status" value="1"/>
</dbReference>
<reference evidence="15" key="1">
    <citation type="submission" date="2019-09" db="EMBL/GenBank/DDBJ databases">
        <title>Draft genome information of white flower Hibiscus syriacus.</title>
        <authorList>
            <person name="Kim Y.-M."/>
        </authorList>
    </citation>
    <scope>NUCLEOTIDE SEQUENCE [LARGE SCALE GENOMIC DNA]</scope>
    <source>
        <strain evidence="15">YM2019G1</strain>
    </source>
</reference>
<keyword evidence="10" id="KW-0449">Lipoprotein</keyword>
<dbReference type="Gene3D" id="3.30.200.20">
    <property type="entry name" value="Phosphorylase Kinase, domain 1"/>
    <property type="match status" value="1"/>
</dbReference>
<dbReference type="GO" id="GO:0005886">
    <property type="term" value="C:plasma membrane"/>
    <property type="evidence" value="ECO:0007669"/>
    <property type="project" value="UniProtKB-SubCell"/>
</dbReference>
<comment type="subcellular location">
    <subcellularLocation>
        <location evidence="1">Cell membrane</location>
        <topology evidence="1">Lipid-anchor</topology>
    </subcellularLocation>
</comment>
<evidence type="ECO:0000256" key="3">
    <source>
        <dbReference type="ARBA" id="ARBA00022475"/>
    </source>
</evidence>
<organism evidence="15 16">
    <name type="scientific">Hibiscus syriacus</name>
    <name type="common">Rose of Sharon</name>
    <dbReference type="NCBI Taxonomy" id="106335"/>
    <lineage>
        <taxon>Eukaryota</taxon>
        <taxon>Viridiplantae</taxon>
        <taxon>Streptophyta</taxon>
        <taxon>Embryophyta</taxon>
        <taxon>Tracheophyta</taxon>
        <taxon>Spermatophyta</taxon>
        <taxon>Magnoliopsida</taxon>
        <taxon>eudicotyledons</taxon>
        <taxon>Gunneridae</taxon>
        <taxon>Pentapetalae</taxon>
        <taxon>rosids</taxon>
        <taxon>malvids</taxon>
        <taxon>Malvales</taxon>
        <taxon>Malvaceae</taxon>
        <taxon>Malvoideae</taxon>
        <taxon>Hibiscus</taxon>
    </lineage>
</organism>
<evidence type="ECO:0000256" key="10">
    <source>
        <dbReference type="ARBA" id="ARBA00023288"/>
    </source>
</evidence>
<evidence type="ECO:0000256" key="8">
    <source>
        <dbReference type="ARBA" id="ARBA00022840"/>
    </source>
</evidence>
<evidence type="ECO:0000256" key="6">
    <source>
        <dbReference type="ARBA" id="ARBA00022741"/>
    </source>
</evidence>
<dbReference type="CDD" id="cd14066">
    <property type="entry name" value="STKc_IRAK"/>
    <property type="match status" value="1"/>
</dbReference>
<feature type="binding site" evidence="11">
    <location>
        <position position="92"/>
    </location>
    <ligand>
        <name>ATP</name>
        <dbReference type="ChEBI" id="CHEBI:30616"/>
    </ligand>
</feature>
<dbReference type="FunFam" id="1.10.510.10:FF:000032">
    <property type="entry name" value="Serine/threonine-protein kinase PBS1"/>
    <property type="match status" value="1"/>
</dbReference>
<gene>
    <name evidence="15" type="ORF">F3Y22_tig00110213pilonHSYRG00318</name>
</gene>
<evidence type="ECO:0000313" key="16">
    <source>
        <dbReference type="Proteomes" id="UP000436088"/>
    </source>
</evidence>
<evidence type="ECO:0000256" key="12">
    <source>
        <dbReference type="RuleBase" id="RU000304"/>
    </source>
</evidence>
<sequence length="382" mass="42222">MNCFPCFSSHKSKKENGKREHDSSADDFIRSRMLGMEANQEEHAKIAAQKFSFRELAAATKNFRQECLLGEGGFGRVYKGTLQSSGQVVAVKQLDRNHMKECKEFLVEVARLSLLRHSNLVSLIGYCADGDQRLLVYEFLPGGSLEDNLLKSKDDKPEIDWLTRMKIAYGAAQALEYLHDKVDPPIIYCDLKSSNVLLDEEFNPKLSDIGLDKLGQSAENTSKQSRVMGTYGYSAPEYARSSILTTVADVYSFGVVLLELITGRRAVDTTKPANQQNLVAWAQPLFKEPKKFPEMADPVLKKQFPERGLNQAVAIAAMCLQDEATARPLMGDVVAALSFLSTASEENNIPPALPPSISSKLHCISTNLSLECGGDATEDKQM</sequence>
<evidence type="ECO:0000256" key="11">
    <source>
        <dbReference type="PROSITE-ProRule" id="PRU10141"/>
    </source>
</evidence>
<evidence type="ECO:0000256" key="5">
    <source>
        <dbReference type="ARBA" id="ARBA00022679"/>
    </source>
</evidence>
<dbReference type="PROSITE" id="PS50011">
    <property type="entry name" value="PROTEIN_KINASE_DOM"/>
    <property type="match status" value="1"/>
</dbReference>
<keyword evidence="9" id="KW-0472">Membrane</keyword>
<dbReference type="Gene3D" id="1.10.510.10">
    <property type="entry name" value="Transferase(Phosphotransferase) domain 1"/>
    <property type="match status" value="1"/>
</dbReference>
<evidence type="ECO:0000313" key="15">
    <source>
        <dbReference type="EMBL" id="KAE8713333.1"/>
    </source>
</evidence>
<dbReference type="GO" id="GO:0090404">
    <property type="term" value="C:pollen tube tip"/>
    <property type="evidence" value="ECO:0007669"/>
    <property type="project" value="UniProtKB-ARBA"/>
</dbReference>
<dbReference type="InterPro" id="IPR011009">
    <property type="entry name" value="Kinase-like_dom_sf"/>
</dbReference>
<dbReference type="PANTHER" id="PTHR47985:SF32">
    <property type="entry name" value="RECEPTOR-LIKE KINASE LIP2"/>
    <property type="match status" value="1"/>
</dbReference>
<keyword evidence="8 11" id="KW-0067">ATP-binding</keyword>
<dbReference type="OrthoDB" id="4062651at2759"/>
<keyword evidence="3" id="KW-1003">Cell membrane</keyword>
<dbReference type="Pfam" id="PF00069">
    <property type="entry name" value="Pkinase"/>
    <property type="match status" value="1"/>
</dbReference>
<dbReference type="PROSITE" id="PS00108">
    <property type="entry name" value="PROTEIN_KINASE_ST"/>
    <property type="match status" value="1"/>
</dbReference>
<comment type="caution">
    <text evidence="15">The sequence shown here is derived from an EMBL/GenBank/DDBJ whole genome shotgun (WGS) entry which is preliminary data.</text>
</comment>